<evidence type="ECO:0000313" key="8">
    <source>
        <dbReference type="EMBL" id="RHY33327.1"/>
    </source>
</evidence>
<evidence type="ECO:0000259" key="7">
    <source>
        <dbReference type="PROSITE" id="PS51007"/>
    </source>
</evidence>
<dbReference type="EMBL" id="QUSY01000080">
    <property type="protein sequence ID" value="RHY33327.1"/>
    <property type="molecule type" value="Genomic_DNA"/>
</dbReference>
<dbReference type="VEuPathDB" id="FungiDB:H310_00030"/>
<dbReference type="GO" id="GO:0045814">
    <property type="term" value="P:negative regulation of gene expression, epigenetic"/>
    <property type="evidence" value="ECO:0007669"/>
    <property type="project" value="TreeGrafter"/>
</dbReference>
<dbReference type="GO" id="GO:0046872">
    <property type="term" value="F:metal ion binding"/>
    <property type="evidence" value="ECO:0007669"/>
    <property type="project" value="UniProtKB-KW"/>
</dbReference>
<dbReference type="GO" id="GO:0003682">
    <property type="term" value="F:chromatin binding"/>
    <property type="evidence" value="ECO:0007669"/>
    <property type="project" value="TreeGrafter"/>
</dbReference>
<dbReference type="PANTHER" id="PTHR12628:SF10">
    <property type="entry name" value="HOMEOBOX DOMAIN-CONTAINING PROTEIN"/>
    <property type="match status" value="1"/>
</dbReference>
<dbReference type="InterPro" id="IPR009056">
    <property type="entry name" value="Cyt_c-like_dom"/>
</dbReference>
<evidence type="ECO:0000256" key="5">
    <source>
        <dbReference type="PROSITE-ProRule" id="PRU00433"/>
    </source>
</evidence>
<evidence type="ECO:0000256" key="2">
    <source>
        <dbReference type="ARBA" id="ARBA00022723"/>
    </source>
</evidence>
<feature type="region of interest" description="Disordered" evidence="6">
    <location>
        <begin position="226"/>
        <end position="249"/>
    </location>
</feature>
<keyword evidence="4" id="KW-0539">Nucleus</keyword>
<evidence type="ECO:0000256" key="6">
    <source>
        <dbReference type="SAM" id="MobiDB-lite"/>
    </source>
</evidence>
<sequence length="249" mass="27934">MRINMAFVDAYEQTGWRQASTEKLKPTAELEAVRQKLVRHQRALLRELHDFDAVFASDTPLPKDASELDDDDDILCSKCQSTVTSDGNDIVLCDCGTCHRYGGNKVFPDLRAQDGERLTEGASTAAPHLNDDNESDEDFDKNDEGDDDDMLSDEGDVSDGEVEHHIATTDVVNSTHRSTRSQLAVHDQDIDVDDESEDEDATKLIVHGKRRRTAVDYRKLHGEMFATADDDDDDKDEYVPRNTTENDVD</sequence>
<dbReference type="GO" id="GO:0009055">
    <property type="term" value="F:electron transfer activity"/>
    <property type="evidence" value="ECO:0007669"/>
    <property type="project" value="InterPro"/>
</dbReference>
<feature type="compositionally biased region" description="Acidic residues" evidence="6">
    <location>
        <begin position="132"/>
        <end position="160"/>
    </location>
</feature>
<feature type="domain" description="Cytochrome c" evidence="7">
    <location>
        <begin position="82"/>
        <end position="243"/>
    </location>
</feature>
<evidence type="ECO:0000256" key="3">
    <source>
        <dbReference type="ARBA" id="ARBA00023004"/>
    </source>
</evidence>
<evidence type="ECO:0000313" key="9">
    <source>
        <dbReference type="Proteomes" id="UP000285060"/>
    </source>
</evidence>
<comment type="caution">
    <text evidence="8">The sequence shown here is derived from an EMBL/GenBank/DDBJ whole genome shotgun (WGS) entry which is preliminary data.</text>
</comment>
<dbReference type="GO" id="GO:0003677">
    <property type="term" value="F:DNA binding"/>
    <property type="evidence" value="ECO:0007669"/>
    <property type="project" value="TreeGrafter"/>
</dbReference>
<dbReference type="GO" id="GO:0005634">
    <property type="term" value="C:nucleus"/>
    <property type="evidence" value="ECO:0007669"/>
    <property type="project" value="UniProtKB-SubCell"/>
</dbReference>
<keyword evidence="3 5" id="KW-0408">Iron</keyword>
<organism evidence="8 9">
    <name type="scientific">Aphanomyces invadans</name>
    <dbReference type="NCBI Taxonomy" id="157072"/>
    <lineage>
        <taxon>Eukaryota</taxon>
        <taxon>Sar</taxon>
        <taxon>Stramenopiles</taxon>
        <taxon>Oomycota</taxon>
        <taxon>Saprolegniomycetes</taxon>
        <taxon>Saprolegniales</taxon>
        <taxon>Verrucalvaceae</taxon>
        <taxon>Aphanomyces</taxon>
    </lineage>
</organism>
<reference evidence="8 9" key="1">
    <citation type="submission" date="2018-08" db="EMBL/GenBank/DDBJ databases">
        <title>Aphanomyces genome sequencing and annotation.</title>
        <authorList>
            <person name="Minardi D."/>
            <person name="Oidtmann B."/>
            <person name="Van Der Giezen M."/>
            <person name="Studholme D.J."/>
        </authorList>
    </citation>
    <scope>NUCLEOTIDE SEQUENCE [LARGE SCALE GENOMIC DNA]</scope>
    <source>
        <strain evidence="8 9">NJM0002</strain>
    </source>
</reference>
<proteinExistence type="predicted"/>
<keyword evidence="2 5" id="KW-0479">Metal-binding</keyword>
<dbReference type="AlphaFoldDB" id="A0A418B5E1"/>
<dbReference type="GO" id="GO:0020037">
    <property type="term" value="F:heme binding"/>
    <property type="evidence" value="ECO:0007669"/>
    <property type="project" value="InterPro"/>
</dbReference>
<gene>
    <name evidence="8" type="ORF">DYB32_001702</name>
</gene>
<keyword evidence="9" id="KW-1185">Reference proteome</keyword>
<comment type="subcellular location">
    <subcellularLocation>
        <location evidence="1">Nucleus</location>
    </subcellularLocation>
</comment>
<evidence type="ECO:0000256" key="4">
    <source>
        <dbReference type="ARBA" id="ARBA00023242"/>
    </source>
</evidence>
<dbReference type="PROSITE" id="PS51007">
    <property type="entry name" value="CYTC"/>
    <property type="match status" value="1"/>
</dbReference>
<protein>
    <recommendedName>
        <fullName evidence="7">Cytochrome c domain-containing protein</fullName>
    </recommendedName>
</protein>
<dbReference type="Proteomes" id="UP000285060">
    <property type="component" value="Unassembled WGS sequence"/>
</dbReference>
<dbReference type="PANTHER" id="PTHR12628">
    <property type="entry name" value="POLYCOMB-LIKE TRANSCRIPTION FACTOR"/>
    <property type="match status" value="1"/>
</dbReference>
<evidence type="ECO:0000256" key="1">
    <source>
        <dbReference type="ARBA" id="ARBA00004123"/>
    </source>
</evidence>
<feature type="region of interest" description="Disordered" evidence="6">
    <location>
        <begin position="119"/>
        <end position="160"/>
    </location>
</feature>
<accession>A0A418B5E1</accession>
<name>A0A418B5E1_9STRA</name>
<keyword evidence="5" id="KW-0349">Heme</keyword>